<dbReference type="Pfam" id="PF04225">
    <property type="entry name" value="LysM_OapA"/>
    <property type="match status" value="1"/>
</dbReference>
<dbReference type="Gene3D" id="3.10.450.350">
    <property type="match status" value="1"/>
</dbReference>
<proteinExistence type="predicted"/>
<organism evidence="2 3">
    <name type="scientific">Rosenbergiella nectarea</name>
    <dbReference type="NCBI Taxonomy" id="988801"/>
    <lineage>
        <taxon>Bacteria</taxon>
        <taxon>Pseudomonadati</taxon>
        <taxon>Pseudomonadota</taxon>
        <taxon>Gammaproteobacteria</taxon>
        <taxon>Enterobacterales</taxon>
        <taxon>Erwiniaceae</taxon>
        <taxon>Rosenbergiella</taxon>
    </lineage>
</organism>
<dbReference type="PROSITE" id="PS51782">
    <property type="entry name" value="LYSM"/>
    <property type="match status" value="1"/>
</dbReference>
<dbReference type="InterPro" id="IPR018392">
    <property type="entry name" value="LysM"/>
</dbReference>
<evidence type="ECO:0000313" key="2">
    <source>
        <dbReference type="EMBL" id="SEQ14787.1"/>
    </source>
</evidence>
<dbReference type="GO" id="GO:0042834">
    <property type="term" value="F:peptidoglycan binding"/>
    <property type="evidence" value="ECO:0007669"/>
    <property type="project" value="InterPro"/>
</dbReference>
<evidence type="ECO:0000259" key="1">
    <source>
        <dbReference type="PROSITE" id="PS51782"/>
    </source>
</evidence>
<keyword evidence="3" id="KW-1185">Reference proteome</keyword>
<dbReference type="STRING" id="988801.SAMN05216522_101343"/>
<dbReference type="AlphaFoldDB" id="A0A1H9DNB3"/>
<feature type="domain" description="LysM" evidence="1">
    <location>
        <begin position="83"/>
        <end position="131"/>
    </location>
</feature>
<evidence type="ECO:0000313" key="3">
    <source>
        <dbReference type="Proteomes" id="UP000242515"/>
    </source>
</evidence>
<dbReference type="Proteomes" id="UP000242515">
    <property type="component" value="Unassembled WGS sequence"/>
</dbReference>
<name>A0A1H9DNB3_9GAMM</name>
<dbReference type="InterPro" id="IPR007340">
    <property type="entry name" value="LysM_Opacity-associatedA"/>
</dbReference>
<sequence length="165" mass="18202">MKERFSTLLNAIGQFYLREVRPRLEPLLAPFSPWHRRAMAAAALLVIIGLLLPGPPSPPDVTLRHVDLPSNLADQSDTQGSWHTYHVAAGETLAQLFRDQGLAMEALYAMVNVQGSDKPLGTLSAGQAVKIRMTSNNTVTGLTLENTRGQVLFVRQEDGRFLRVQ</sequence>
<dbReference type="RefSeq" id="WP_230527225.1">
    <property type="nucleotide sequence ID" value="NZ_FOGC01000001.1"/>
</dbReference>
<accession>A0A1H9DNB3</accession>
<protein>
    <recommendedName>
        <fullName evidence="1">LysM domain-containing protein</fullName>
    </recommendedName>
</protein>
<gene>
    <name evidence="2" type="ORF">SAMN05216522_101343</name>
</gene>
<dbReference type="EMBL" id="FOGC01000001">
    <property type="protein sequence ID" value="SEQ14787.1"/>
    <property type="molecule type" value="Genomic_DNA"/>
</dbReference>
<reference evidence="3" key="1">
    <citation type="submission" date="2016-10" db="EMBL/GenBank/DDBJ databases">
        <authorList>
            <person name="Varghese N."/>
            <person name="Submissions S."/>
        </authorList>
    </citation>
    <scope>NUCLEOTIDE SEQUENCE [LARGE SCALE GENOMIC DNA]</scope>
    <source>
        <strain evidence="3">8N4</strain>
    </source>
</reference>